<sequence>MDGALMLQFWTIAILLALTPGPDWAFAIATGLRPGSVVPAVLGMAFGYVVMIGVLALGAGALVATFPPLLTALTVLGAAYLVYLGVTTLRGPAHSFDDTTAVPSGGFTSQFLRGAGVSGFNPKGLLLLLALLPQFTSAGAAWRPEAQMFVLGLLHVANCIVIYFAVAHGSRRLLGTRPRAGLVITKIAGVTMIALGLLLVTEQLLAFTAGR</sequence>
<comment type="caution">
    <text evidence="7">The sequence shown here is derived from an EMBL/GenBank/DDBJ whole genome shotgun (WGS) entry which is preliminary data.</text>
</comment>
<dbReference type="RefSeq" id="WP_202345910.1">
    <property type="nucleotide sequence ID" value="NZ_BAAAPI010000010.1"/>
</dbReference>
<comment type="subcellular location">
    <subcellularLocation>
        <location evidence="1">Cell membrane</location>
        <topology evidence="1">Multi-pass membrane protein</topology>
    </subcellularLocation>
</comment>
<dbReference type="Proteomes" id="UP001645859">
    <property type="component" value="Unassembled WGS sequence"/>
</dbReference>
<feature type="transmembrane region" description="Helical" evidence="6">
    <location>
        <begin position="69"/>
        <end position="86"/>
    </location>
</feature>
<dbReference type="EMBL" id="QYAC01000009">
    <property type="protein sequence ID" value="MBL3680634.1"/>
    <property type="molecule type" value="Genomic_DNA"/>
</dbReference>
<reference evidence="7 8" key="1">
    <citation type="submission" date="2018-09" db="EMBL/GenBank/DDBJ databases">
        <title>Comparative genomics of Leucobacter spp.</title>
        <authorList>
            <person name="Reis A.C."/>
            <person name="Kolvenbach B.A."/>
            <person name="Corvini P.F.X."/>
            <person name="Nunes O.C."/>
        </authorList>
    </citation>
    <scope>NUCLEOTIDE SEQUENCE [LARGE SCALE GENOMIC DNA]</scope>
    <source>
        <strain evidence="7 8">TAN 31504</strain>
    </source>
</reference>
<dbReference type="PANTHER" id="PTHR30086:SF20">
    <property type="entry name" value="ARGININE EXPORTER PROTEIN ARGO-RELATED"/>
    <property type="match status" value="1"/>
</dbReference>
<evidence type="ECO:0000256" key="5">
    <source>
        <dbReference type="ARBA" id="ARBA00023136"/>
    </source>
</evidence>
<feature type="transmembrane region" description="Helical" evidence="6">
    <location>
        <begin position="149"/>
        <end position="168"/>
    </location>
</feature>
<accession>A0ABS1SJ93</accession>
<evidence type="ECO:0000256" key="2">
    <source>
        <dbReference type="ARBA" id="ARBA00022475"/>
    </source>
</evidence>
<keyword evidence="2" id="KW-1003">Cell membrane</keyword>
<keyword evidence="8" id="KW-1185">Reference proteome</keyword>
<keyword evidence="4 6" id="KW-1133">Transmembrane helix</keyword>
<proteinExistence type="predicted"/>
<dbReference type="Pfam" id="PF01810">
    <property type="entry name" value="LysE"/>
    <property type="match status" value="1"/>
</dbReference>
<organism evidence="7 8">
    <name type="scientific">Leucobacter chromiireducens subsp. solipictus</name>
    <dbReference type="NCBI Taxonomy" id="398235"/>
    <lineage>
        <taxon>Bacteria</taxon>
        <taxon>Bacillati</taxon>
        <taxon>Actinomycetota</taxon>
        <taxon>Actinomycetes</taxon>
        <taxon>Micrococcales</taxon>
        <taxon>Microbacteriaceae</taxon>
        <taxon>Leucobacter</taxon>
    </lineage>
</organism>
<evidence type="ECO:0000313" key="7">
    <source>
        <dbReference type="EMBL" id="MBL3680634.1"/>
    </source>
</evidence>
<evidence type="ECO:0000256" key="1">
    <source>
        <dbReference type="ARBA" id="ARBA00004651"/>
    </source>
</evidence>
<name>A0ABS1SJ93_9MICO</name>
<dbReference type="PANTHER" id="PTHR30086">
    <property type="entry name" value="ARGININE EXPORTER PROTEIN ARGO"/>
    <property type="match status" value="1"/>
</dbReference>
<dbReference type="InterPro" id="IPR001123">
    <property type="entry name" value="LeuE-type"/>
</dbReference>
<evidence type="ECO:0000256" key="6">
    <source>
        <dbReference type="SAM" id="Phobius"/>
    </source>
</evidence>
<feature type="transmembrane region" description="Helical" evidence="6">
    <location>
        <begin position="180"/>
        <end position="201"/>
    </location>
</feature>
<keyword evidence="5 6" id="KW-0472">Membrane</keyword>
<evidence type="ECO:0000256" key="3">
    <source>
        <dbReference type="ARBA" id="ARBA00022692"/>
    </source>
</evidence>
<gene>
    <name evidence="7" type="ORF">D3230_15250</name>
</gene>
<protein>
    <submittedName>
        <fullName evidence="7">LysE family translocator</fullName>
    </submittedName>
</protein>
<evidence type="ECO:0000256" key="4">
    <source>
        <dbReference type="ARBA" id="ARBA00022989"/>
    </source>
</evidence>
<evidence type="ECO:0000313" key="8">
    <source>
        <dbReference type="Proteomes" id="UP001645859"/>
    </source>
</evidence>
<keyword evidence="3 6" id="KW-0812">Transmembrane</keyword>
<feature type="transmembrane region" description="Helical" evidence="6">
    <location>
        <begin position="37"/>
        <end position="62"/>
    </location>
</feature>